<organism evidence="2 3">
    <name type="scientific">Pelotomaculum propionicicum</name>
    <dbReference type="NCBI Taxonomy" id="258475"/>
    <lineage>
        <taxon>Bacteria</taxon>
        <taxon>Bacillati</taxon>
        <taxon>Bacillota</taxon>
        <taxon>Clostridia</taxon>
        <taxon>Eubacteriales</taxon>
        <taxon>Desulfotomaculaceae</taxon>
        <taxon>Pelotomaculum</taxon>
    </lineage>
</organism>
<proteinExistence type="inferred from homology"/>
<evidence type="ECO:0000313" key="2">
    <source>
        <dbReference type="EMBL" id="TEB12048.1"/>
    </source>
</evidence>
<name>A0A4Y7RSR9_9FIRM</name>
<dbReference type="AlphaFoldDB" id="A0A4Y7RSR9"/>
<dbReference type="Pfam" id="PF01455">
    <property type="entry name" value="HupF_HypC"/>
    <property type="match status" value="1"/>
</dbReference>
<dbReference type="GO" id="GO:1902670">
    <property type="term" value="F:carbon dioxide binding"/>
    <property type="evidence" value="ECO:0007669"/>
    <property type="project" value="TreeGrafter"/>
</dbReference>
<dbReference type="SUPFAM" id="SSF159127">
    <property type="entry name" value="HupF/HypC-like"/>
    <property type="match status" value="1"/>
</dbReference>
<gene>
    <name evidence="2" type="primary">hypC</name>
    <name evidence="2" type="ORF">Pmgp_01204</name>
</gene>
<dbReference type="Gene3D" id="2.30.30.140">
    <property type="match status" value="1"/>
</dbReference>
<reference evidence="2 3" key="1">
    <citation type="journal article" date="2018" name="Environ. Microbiol.">
        <title>Novel energy conservation strategies and behaviour of Pelotomaculum schinkii driving syntrophic propionate catabolism.</title>
        <authorList>
            <person name="Hidalgo-Ahumada C.A.P."/>
            <person name="Nobu M.K."/>
            <person name="Narihiro T."/>
            <person name="Tamaki H."/>
            <person name="Liu W.T."/>
            <person name="Kamagata Y."/>
            <person name="Stams A.J.M."/>
            <person name="Imachi H."/>
            <person name="Sousa D.Z."/>
        </authorList>
    </citation>
    <scope>NUCLEOTIDE SEQUENCE [LARGE SCALE GENOMIC DNA]</scope>
    <source>
        <strain evidence="2 3">MGP</strain>
    </source>
</reference>
<dbReference type="GO" id="GO:0051604">
    <property type="term" value="P:protein maturation"/>
    <property type="evidence" value="ECO:0007669"/>
    <property type="project" value="TreeGrafter"/>
</dbReference>
<dbReference type="FunFam" id="2.30.30.140:FF:000022">
    <property type="entry name" value="Hydrogenase assembly chaperone HybG"/>
    <property type="match status" value="1"/>
</dbReference>
<dbReference type="GO" id="GO:0005506">
    <property type="term" value="F:iron ion binding"/>
    <property type="evidence" value="ECO:0007669"/>
    <property type="project" value="TreeGrafter"/>
</dbReference>
<dbReference type="PANTHER" id="PTHR35177:SF2">
    <property type="entry name" value="HYDROGENASE MATURATION FACTOR HYBG"/>
    <property type="match status" value="1"/>
</dbReference>
<dbReference type="EMBL" id="QFFZ01000009">
    <property type="protein sequence ID" value="TEB12048.1"/>
    <property type="molecule type" value="Genomic_DNA"/>
</dbReference>
<dbReference type="RefSeq" id="WP_134213078.1">
    <property type="nucleotide sequence ID" value="NZ_QFFZ01000009.1"/>
</dbReference>
<dbReference type="OrthoDB" id="9806017at2"/>
<evidence type="ECO:0000256" key="1">
    <source>
        <dbReference type="ARBA" id="ARBA00006018"/>
    </source>
</evidence>
<protein>
    <submittedName>
        <fullName evidence="2">Hydrogenase isoenzymes formation protein HypC</fullName>
    </submittedName>
</protein>
<dbReference type="InterPro" id="IPR019812">
    <property type="entry name" value="Hydgase_assmbl_chp_CS"/>
</dbReference>
<comment type="caution">
    <text evidence="2">The sequence shown here is derived from an EMBL/GenBank/DDBJ whole genome shotgun (WGS) entry which is preliminary data.</text>
</comment>
<dbReference type="PANTHER" id="PTHR35177">
    <property type="entry name" value="HYDROGENASE MATURATION FACTOR HYBG"/>
    <property type="match status" value="1"/>
</dbReference>
<accession>A0A4Y7RSR9</accession>
<keyword evidence="3" id="KW-1185">Reference proteome</keyword>
<dbReference type="NCBIfam" id="TIGR00074">
    <property type="entry name" value="hypC_hupF"/>
    <property type="match status" value="1"/>
</dbReference>
<dbReference type="InterPro" id="IPR001109">
    <property type="entry name" value="Hydrogenase_HupF/HypC"/>
</dbReference>
<sequence>MCLGIPGKVIEVNLAENWAVVETFGVRKKISITLVDEEITPGDYLMVHTGYAIGKIDLSDAETTLKLWEEILLAE</sequence>
<dbReference type="PROSITE" id="PS01097">
    <property type="entry name" value="HUPF_HYPC"/>
    <property type="match status" value="1"/>
</dbReference>
<evidence type="ECO:0000313" key="3">
    <source>
        <dbReference type="Proteomes" id="UP000297597"/>
    </source>
</evidence>
<dbReference type="Proteomes" id="UP000297597">
    <property type="component" value="Unassembled WGS sequence"/>
</dbReference>
<comment type="similarity">
    <text evidence="1">Belongs to the HupF/HypC family.</text>
</comment>
<dbReference type="PRINTS" id="PR00445">
    <property type="entry name" value="HUPFHYPC"/>
</dbReference>